<reference evidence="1 2" key="1">
    <citation type="submission" date="2014-06" db="EMBL/GenBank/DDBJ databases">
        <title>Evolutionary Origins and Diversification of the Mycorrhizal Mutualists.</title>
        <authorList>
            <consortium name="DOE Joint Genome Institute"/>
            <consortium name="Mycorrhizal Genomics Consortium"/>
            <person name="Kohler A."/>
            <person name="Kuo A."/>
            <person name="Nagy L.G."/>
            <person name="Floudas D."/>
            <person name="Copeland A."/>
            <person name="Barry K.W."/>
            <person name="Cichocki N."/>
            <person name="Veneault-Fourrey C."/>
            <person name="LaButti K."/>
            <person name="Lindquist E.A."/>
            <person name="Lipzen A."/>
            <person name="Lundell T."/>
            <person name="Morin E."/>
            <person name="Murat C."/>
            <person name="Riley R."/>
            <person name="Ohm R."/>
            <person name="Sun H."/>
            <person name="Tunlid A."/>
            <person name="Henrissat B."/>
            <person name="Grigoriev I.V."/>
            <person name="Hibbett D.S."/>
            <person name="Martin F."/>
        </authorList>
    </citation>
    <scope>NUCLEOTIDE SEQUENCE [LARGE SCALE GENOMIC DNA]</scope>
    <source>
        <strain evidence="1 2">SS14</strain>
    </source>
</reference>
<protein>
    <submittedName>
        <fullName evidence="1">Uncharacterized protein</fullName>
    </submittedName>
</protein>
<accession>A0A0C9VL80</accession>
<dbReference type="AlphaFoldDB" id="A0A0C9VL80"/>
<gene>
    <name evidence="1" type="ORF">M422DRAFT_258677</name>
</gene>
<evidence type="ECO:0000313" key="1">
    <source>
        <dbReference type="EMBL" id="KIJ38565.1"/>
    </source>
</evidence>
<dbReference type="EMBL" id="KN837159">
    <property type="protein sequence ID" value="KIJ38565.1"/>
    <property type="molecule type" value="Genomic_DNA"/>
</dbReference>
<name>A0A0C9VL80_SPHS4</name>
<sequence length="309" mass="35238">MMEEILLVSRPLPSPSIVQMQGGKHAQRVFELLFKCASEVLLAIVTYVSDGESPVLWVGGILGLFPGFQALEFLQCYVQTVDKDPSKMMKVNTLLLQYDTTLAKEAWRQWVILSFAQSKYNKAGLLYEAWLIWMETVMWADTTDNEWYRMERSNVRPKIVDDIAQIATRRVRPIQTDDFGIPYANEPWGTTEIRMEVQVWVTKTGDMDFKGASVLDVFLWTYSLYMVCGHGRESESEWCHKALEMSIQGLLDASKEHELTILEERRELIIATIEPKVEKKVKGAKRNGRKIKDIGPVGECIQSFSGGGD</sequence>
<proteinExistence type="predicted"/>
<dbReference type="Proteomes" id="UP000054279">
    <property type="component" value="Unassembled WGS sequence"/>
</dbReference>
<evidence type="ECO:0000313" key="2">
    <source>
        <dbReference type="Proteomes" id="UP000054279"/>
    </source>
</evidence>
<keyword evidence="2" id="KW-1185">Reference proteome</keyword>
<dbReference type="HOGENOM" id="CLU_1070276_0_0_1"/>
<organism evidence="1 2">
    <name type="scientific">Sphaerobolus stellatus (strain SS14)</name>
    <dbReference type="NCBI Taxonomy" id="990650"/>
    <lineage>
        <taxon>Eukaryota</taxon>
        <taxon>Fungi</taxon>
        <taxon>Dikarya</taxon>
        <taxon>Basidiomycota</taxon>
        <taxon>Agaricomycotina</taxon>
        <taxon>Agaricomycetes</taxon>
        <taxon>Phallomycetidae</taxon>
        <taxon>Geastrales</taxon>
        <taxon>Sphaerobolaceae</taxon>
        <taxon>Sphaerobolus</taxon>
    </lineage>
</organism>